<dbReference type="AlphaFoldDB" id="A0A2S1FI75"/>
<gene>
    <name evidence="1" type="ORF">pH1NP1_p013</name>
</gene>
<keyword evidence="1" id="KW-0347">Helicase</keyword>
<accession>A0A2S1FI75</accession>
<keyword evidence="1" id="KW-0614">Plasmid</keyword>
<keyword evidence="1" id="KW-0067">ATP-binding</keyword>
<reference evidence="1" key="1">
    <citation type="submission" date="2018-01" db="EMBL/GenBank/DDBJ databases">
        <title>Plasmids of psychrophilic Polaromonas spp. isolated from Arctic and Antarctic glaciers.</title>
        <authorList>
            <person name="Dziewit L."/>
            <person name="Ciok A."/>
        </authorList>
    </citation>
    <scope>NUCLEOTIDE SEQUENCE</scope>
    <source>
        <plasmid evidence="1">pH1NP1</plasmid>
    </source>
</reference>
<keyword evidence="1" id="KW-0547">Nucleotide-binding</keyword>
<geneLocation type="plasmid" evidence="1">
    <name>pH1NP1</name>
</geneLocation>
<name>A0A2S1FI75_9BURK</name>
<dbReference type="InterPro" id="IPR027417">
    <property type="entry name" value="P-loop_NTPase"/>
</dbReference>
<sequence length="707" mass="77697">MTYPGNATNPTNAYTVPSVSIATARTGASSKANALGMRAMQERAYAKRGEQYLLIKSPPASGKSRALMFIALDKLYNQGLQQAIIVVPERSIGSSFADEPLSQHGFDWDWQVAPQWNLCNAPGVDDVKVAKSKVKAVGEFLASTDRTLVCTHATFRFAVNELGLEAFDNRLIAIDEFHHVSSNPDNKLGSQLGDFITRDKVHLVAMTGSYFRGDSEAVLAPGDEARFETITYTYYEQLNGYQWLKSLDIGYFFYTGAYVNAIAKVLDPALKTIVHIPNVNARESLKDKQREVDEIMHGLGEWKGIDPATGFHLIEAKDGRTLKVADLVDDSDPARRSRVLTALKDPTQKNSRDHVDVIIALGMAKEGFDWIWCEHALTIGYRSSLTEIVQIIGRATRDAPDKERSRFTNLIAEPMAEQSAVAEAVNDMLKAISASLLMEQVLAPRYEFTPKNAGPQPGFDYGEDGYKDGGHNLGVNKDTGQIHVEINGLATPKSPEATRICKEDLNEVVTSFLQDKTVLERGLFDKENTLPEELTQLRMGKIVRERYPNLSAADQEAIRQHAVAAINVTQQAKLALAEADANGGGAAQGSTALLDGVRKFVNVRDLDIDLIDRINPFDAAYAVLAKAMDEKSLRQVQASIAAKKVSIPRDEAVELTARARTFKRERGRLPDINAADAWEKRMAEGVAAFLRYKAQELAAQPSGVANA</sequence>
<dbReference type="Gene3D" id="3.40.50.300">
    <property type="entry name" value="P-loop containing nucleotide triphosphate hydrolases"/>
    <property type="match status" value="2"/>
</dbReference>
<organism evidence="1">
    <name type="scientific">Polaromonas sp. H1N</name>
    <dbReference type="NCBI Taxonomy" id="1840283"/>
    <lineage>
        <taxon>Bacteria</taxon>
        <taxon>Pseudomonadati</taxon>
        <taxon>Pseudomonadota</taxon>
        <taxon>Betaproteobacteria</taxon>
        <taxon>Burkholderiales</taxon>
        <taxon>Comamonadaceae</taxon>
        <taxon>Polaromonas</taxon>
    </lineage>
</organism>
<protein>
    <submittedName>
        <fullName evidence="1">DEAD-like helicase</fullName>
    </submittedName>
</protein>
<evidence type="ECO:0000313" key="1">
    <source>
        <dbReference type="EMBL" id="AWD72190.1"/>
    </source>
</evidence>
<dbReference type="EMBL" id="MG869619">
    <property type="protein sequence ID" value="AWD72190.1"/>
    <property type="molecule type" value="Genomic_DNA"/>
</dbReference>
<proteinExistence type="predicted"/>
<dbReference type="GO" id="GO:0004386">
    <property type="term" value="F:helicase activity"/>
    <property type="evidence" value="ECO:0007669"/>
    <property type="project" value="UniProtKB-KW"/>
</dbReference>
<keyword evidence="1" id="KW-0378">Hydrolase</keyword>
<dbReference type="SUPFAM" id="SSF52540">
    <property type="entry name" value="P-loop containing nucleoside triphosphate hydrolases"/>
    <property type="match status" value="1"/>
</dbReference>
<dbReference type="RefSeq" id="WP_181375206.1">
    <property type="nucleotide sequence ID" value="NZ_MG869619.1"/>
</dbReference>